<dbReference type="Gene3D" id="3.40.50.300">
    <property type="entry name" value="P-loop containing nucleotide triphosphate hydrolases"/>
    <property type="match status" value="1"/>
</dbReference>
<keyword evidence="3" id="KW-0862">Zinc</keyword>
<dbReference type="PANTHER" id="PTHR23076">
    <property type="entry name" value="METALLOPROTEASE M41 FTSH"/>
    <property type="match status" value="1"/>
</dbReference>
<dbReference type="GO" id="GO:0008237">
    <property type="term" value="F:metallopeptidase activity"/>
    <property type="evidence" value="ECO:0007669"/>
    <property type="project" value="UniProtKB-KW"/>
</dbReference>
<evidence type="ECO:0000256" key="5">
    <source>
        <dbReference type="RuleBase" id="RU003651"/>
    </source>
</evidence>
<evidence type="ECO:0000259" key="6">
    <source>
        <dbReference type="SMART" id="SM00382"/>
    </source>
</evidence>
<protein>
    <recommendedName>
        <fullName evidence="6">AAA+ ATPase domain-containing protein</fullName>
    </recommendedName>
</protein>
<comment type="cofactor">
    <cofactor evidence="1">
        <name>Zn(2+)</name>
        <dbReference type="ChEBI" id="CHEBI:29105"/>
    </cofactor>
</comment>
<dbReference type="InterPro" id="IPR003959">
    <property type="entry name" value="ATPase_AAA_core"/>
</dbReference>
<dbReference type="InterPro" id="IPR003593">
    <property type="entry name" value="AAA+_ATPase"/>
</dbReference>
<dbReference type="Gene3D" id="1.10.8.60">
    <property type="match status" value="1"/>
</dbReference>
<keyword evidence="5" id="KW-0547">Nucleotide-binding</keyword>
<evidence type="ECO:0000313" key="7">
    <source>
        <dbReference type="EMBL" id="KAL3777119.1"/>
    </source>
</evidence>
<reference evidence="7 8" key="1">
    <citation type="submission" date="2024-10" db="EMBL/GenBank/DDBJ databases">
        <title>Updated reference genomes for cyclostephanoid diatoms.</title>
        <authorList>
            <person name="Roberts W.R."/>
            <person name="Alverson A.J."/>
        </authorList>
    </citation>
    <scope>NUCLEOTIDE SEQUENCE [LARGE SCALE GENOMIC DNA]</scope>
    <source>
        <strain evidence="7 8">AJA010-31</strain>
    </source>
</reference>
<sequence>MINAPTKAKAFYNRLSKKARIILTLQFILFASVLGYGVKSSMDKRVVKPVEVPYSTFLDLVEVNGKGHVQGKHPALRLDNVVIARDKIGFTLQTDADKHAIALKNKNIPADDVSVQTTSKRVYTVKPSASQELIELLRNNEIPFRAASIKGANTAGSIARFGILMVYLLFLRRMYQVMGGQGDKSGPGKLATFNSNEPLVKFEDIEGIDNAKFEVMELVDTLRNPKKYEILGARAPTGLLLEGPPGKTALTFMTLLFFSISPELHGRNRQGTGKTMLARATAATAGVPLLYCSGSDFVEMFVGRGAARVRSTFSRAAKLSPCIIFIDELDALGKSRDLGGLGASLRSNDEAEQTLNQLLACMDGLDSSRRICVIAATNRREVLDPALIRPGRFDRIVKVSLPDAGGRERILRVHAKKLPGFTECKGVDEKRPGSLGKGASVDLSAVAVVTRGLCGADLEYIVNEAAIRAVRRVSSKLREGDDPKSITPTVSAEDFENSVIDFFQSRRPKGSFDLMSVLGK</sequence>
<evidence type="ECO:0000256" key="1">
    <source>
        <dbReference type="ARBA" id="ARBA00001947"/>
    </source>
</evidence>
<dbReference type="AlphaFoldDB" id="A0ABD3NP65"/>
<keyword evidence="4" id="KW-0482">Metalloprotease</keyword>
<accession>A0ABD3NP65</accession>
<proteinExistence type="inferred from homology"/>
<dbReference type="SUPFAM" id="SSF52540">
    <property type="entry name" value="P-loop containing nucleoside triphosphate hydrolases"/>
    <property type="match status" value="2"/>
</dbReference>
<organism evidence="7 8">
    <name type="scientific">Cyclotella atomus</name>
    <dbReference type="NCBI Taxonomy" id="382360"/>
    <lineage>
        <taxon>Eukaryota</taxon>
        <taxon>Sar</taxon>
        <taxon>Stramenopiles</taxon>
        <taxon>Ochrophyta</taxon>
        <taxon>Bacillariophyta</taxon>
        <taxon>Coscinodiscophyceae</taxon>
        <taxon>Thalassiosirophycidae</taxon>
        <taxon>Stephanodiscales</taxon>
        <taxon>Stephanodiscaceae</taxon>
        <taxon>Cyclotella</taxon>
    </lineage>
</organism>
<dbReference type="Pfam" id="PF17862">
    <property type="entry name" value="AAA_lid_3"/>
    <property type="match status" value="1"/>
</dbReference>
<keyword evidence="8" id="KW-1185">Reference proteome</keyword>
<dbReference type="InterPro" id="IPR027417">
    <property type="entry name" value="P-loop_NTPase"/>
</dbReference>
<keyword evidence="4" id="KW-0378">Hydrolase</keyword>
<dbReference type="GO" id="GO:0046872">
    <property type="term" value="F:metal ion binding"/>
    <property type="evidence" value="ECO:0007669"/>
    <property type="project" value="UniProtKB-KW"/>
</dbReference>
<dbReference type="EMBL" id="JALLPJ020001064">
    <property type="protein sequence ID" value="KAL3777119.1"/>
    <property type="molecule type" value="Genomic_DNA"/>
</dbReference>
<dbReference type="Pfam" id="PF00004">
    <property type="entry name" value="AAA"/>
    <property type="match status" value="1"/>
</dbReference>
<comment type="similarity">
    <text evidence="5">Belongs to the AAA ATPase family.</text>
</comment>
<dbReference type="InterPro" id="IPR003960">
    <property type="entry name" value="ATPase_AAA_CS"/>
</dbReference>
<keyword evidence="5" id="KW-0067">ATP-binding</keyword>
<dbReference type="GO" id="GO:0005524">
    <property type="term" value="F:ATP binding"/>
    <property type="evidence" value="ECO:0007669"/>
    <property type="project" value="UniProtKB-KW"/>
</dbReference>
<evidence type="ECO:0000256" key="3">
    <source>
        <dbReference type="ARBA" id="ARBA00022833"/>
    </source>
</evidence>
<keyword evidence="2" id="KW-0479">Metal-binding</keyword>
<evidence type="ECO:0000256" key="2">
    <source>
        <dbReference type="ARBA" id="ARBA00022723"/>
    </source>
</evidence>
<dbReference type="Proteomes" id="UP001530400">
    <property type="component" value="Unassembled WGS sequence"/>
</dbReference>
<dbReference type="SMART" id="SM00382">
    <property type="entry name" value="AAA"/>
    <property type="match status" value="1"/>
</dbReference>
<comment type="caution">
    <text evidence="7">The sequence shown here is derived from an EMBL/GenBank/DDBJ whole genome shotgun (WGS) entry which is preliminary data.</text>
</comment>
<feature type="domain" description="AAA+ ATPase" evidence="6">
    <location>
        <begin position="258"/>
        <end position="403"/>
    </location>
</feature>
<keyword evidence="4" id="KW-0645">Protease</keyword>
<evidence type="ECO:0000313" key="8">
    <source>
        <dbReference type="Proteomes" id="UP001530400"/>
    </source>
</evidence>
<name>A0ABD3NP65_9STRA</name>
<dbReference type="InterPro" id="IPR041569">
    <property type="entry name" value="AAA_lid_3"/>
</dbReference>
<dbReference type="PROSITE" id="PS00674">
    <property type="entry name" value="AAA"/>
    <property type="match status" value="1"/>
</dbReference>
<gene>
    <name evidence="7" type="ORF">ACHAWO_004085</name>
</gene>
<dbReference type="PANTHER" id="PTHR23076:SF97">
    <property type="entry name" value="ATP-DEPENDENT ZINC METALLOPROTEASE YME1L1"/>
    <property type="match status" value="1"/>
</dbReference>
<evidence type="ECO:0000256" key="4">
    <source>
        <dbReference type="ARBA" id="ARBA00023049"/>
    </source>
</evidence>